<gene>
    <name evidence="1" type="ORF">VU01_14251</name>
</gene>
<keyword evidence="2" id="KW-1185">Reference proteome</keyword>
<evidence type="ECO:0000313" key="1">
    <source>
        <dbReference type="EMBL" id="RWX49941.1"/>
    </source>
</evidence>
<dbReference type="AlphaFoldDB" id="A0A444JA43"/>
<comment type="caution">
    <text evidence="1">The sequence shown here is derived from an EMBL/GenBank/DDBJ whole genome shotgun (WGS) entry which is preliminary data.</text>
</comment>
<name>A0A444JA43_9BACT</name>
<proteinExistence type="predicted"/>
<dbReference type="EMBL" id="MTKS01000425">
    <property type="protein sequence ID" value="RWX49941.1"/>
    <property type="molecule type" value="Genomic_DNA"/>
</dbReference>
<dbReference type="Proteomes" id="UP000288892">
    <property type="component" value="Unassembled WGS sequence"/>
</dbReference>
<protein>
    <submittedName>
        <fullName evidence="1">Uncharacterized protein</fullName>
    </submittedName>
</protein>
<evidence type="ECO:0000313" key="2">
    <source>
        <dbReference type="Proteomes" id="UP000288892"/>
    </source>
</evidence>
<accession>A0A444JA43</accession>
<organism evidence="1 2">
    <name type="scientific">Candidatus Electrothrix marina</name>
    <dbReference type="NCBI Taxonomy" id="1859130"/>
    <lineage>
        <taxon>Bacteria</taxon>
        <taxon>Pseudomonadati</taxon>
        <taxon>Thermodesulfobacteriota</taxon>
        <taxon>Desulfobulbia</taxon>
        <taxon>Desulfobulbales</taxon>
        <taxon>Desulfobulbaceae</taxon>
        <taxon>Candidatus Electrothrix</taxon>
    </lineage>
</organism>
<reference evidence="1 2" key="1">
    <citation type="submission" date="2017-01" db="EMBL/GenBank/DDBJ databases">
        <title>The cable genome- insights into the physiology and evolution of filamentous bacteria capable of sulfide oxidation via long distance electron transfer.</title>
        <authorList>
            <person name="Schreiber L."/>
            <person name="Bjerg J.T."/>
            <person name="Boggild A."/>
            <person name="Van De Vossenberg J."/>
            <person name="Meysman F."/>
            <person name="Nielsen L.P."/>
            <person name="Schramm A."/>
            <person name="Kjeldsen K.U."/>
        </authorList>
    </citation>
    <scope>NUCLEOTIDE SEQUENCE [LARGE SCALE GENOMIC DNA]</scope>
    <source>
        <strain evidence="1">A5</strain>
    </source>
</reference>
<sequence length="239" mass="26578">MRPLFLLDRAPAGWYHIIRKRTAPGPQKPENIMKKKRTICLDSFIILSVFLTCFFSKSVFAQEKNDDVLTTVNEAVKQYTLGDFSGAISNLDYATQLIRQKRSERMKALLPEPLSGWQAKPPTAQALGTAVFGGGVTVSRDYYTDKGASLSIEMVSDSPVLQSIMTMLNNPMFAGAAGGIIKTIKRQRAMIKYDEKDRKGEIDIVVASRFMVTVKGRGVDRKTLLQFAESVDFDALAKN</sequence>